<dbReference type="PROSITE" id="PS51450">
    <property type="entry name" value="LRR"/>
    <property type="match status" value="2"/>
</dbReference>
<evidence type="ECO:0008006" key="5">
    <source>
        <dbReference type="Google" id="ProtNLM"/>
    </source>
</evidence>
<dbReference type="InterPro" id="IPR032675">
    <property type="entry name" value="LRR_dom_sf"/>
</dbReference>
<dbReference type="GeneID" id="30144623"/>
<dbReference type="Proteomes" id="UP000094336">
    <property type="component" value="Unassembled WGS sequence"/>
</dbReference>
<evidence type="ECO:0000256" key="1">
    <source>
        <dbReference type="ARBA" id="ARBA00022614"/>
    </source>
</evidence>
<evidence type="ECO:0000313" key="4">
    <source>
        <dbReference type="Proteomes" id="UP000094336"/>
    </source>
</evidence>
<organism evidence="3 4">
    <name type="scientific">Babjeviella inositovora NRRL Y-12698</name>
    <dbReference type="NCBI Taxonomy" id="984486"/>
    <lineage>
        <taxon>Eukaryota</taxon>
        <taxon>Fungi</taxon>
        <taxon>Dikarya</taxon>
        <taxon>Ascomycota</taxon>
        <taxon>Saccharomycotina</taxon>
        <taxon>Pichiomycetes</taxon>
        <taxon>Serinales incertae sedis</taxon>
        <taxon>Babjeviella</taxon>
    </lineage>
</organism>
<dbReference type="RefSeq" id="XP_018982240.1">
    <property type="nucleotide sequence ID" value="XM_019126769.1"/>
</dbReference>
<evidence type="ECO:0000313" key="3">
    <source>
        <dbReference type="EMBL" id="ODQ76912.1"/>
    </source>
</evidence>
<dbReference type="PANTHER" id="PTHR45617">
    <property type="entry name" value="LEUCINE RICH REPEAT FAMILY PROTEIN"/>
    <property type="match status" value="1"/>
</dbReference>
<dbReference type="EMBL" id="KV454447">
    <property type="protein sequence ID" value="ODQ76912.1"/>
    <property type="molecule type" value="Genomic_DNA"/>
</dbReference>
<dbReference type="PANTHER" id="PTHR45617:SF165">
    <property type="entry name" value="COMMON DPR-INTERACTING PROTEIN-RELATED"/>
    <property type="match status" value="1"/>
</dbReference>
<sequence>MDTHEIPLFGGILPLEIVEKIVSYLPLSTVADVMNPENASLALVARRRYYSSIILNFDESPYEYDYSRIYNEVLIMKASDFEALKLELAEIRDFSVEAFNELNLPNLKSLLLGSISLENFNELRLHNLKYLRLKNVSGMTEIYKHFKFPSLLENLELCNLKITSFEQRSLPLKLQKLSINYCPLKKFRVDVFPDSFKDLTDLNLRFTNLVSVEELDLPPTLNTLNLSYNKLVSVDGLSLPLALTSLDLSSNKLVSVEGLDIPPTLIIFNLRDNNLELLSKRLPDNIQLLNLEHNQLKKLVNFHLPMPYSFLQD</sequence>
<accession>A0A1E3QIK2</accession>
<gene>
    <name evidence="3" type="ORF">BABINDRAFT_10609</name>
</gene>
<reference evidence="4" key="1">
    <citation type="submission" date="2016-05" db="EMBL/GenBank/DDBJ databases">
        <title>Comparative genomics of biotechnologically important yeasts.</title>
        <authorList>
            <consortium name="DOE Joint Genome Institute"/>
            <person name="Riley R."/>
            <person name="Haridas S."/>
            <person name="Wolfe K.H."/>
            <person name="Lopes M.R."/>
            <person name="Hittinger C.T."/>
            <person name="Goker M."/>
            <person name="Salamov A."/>
            <person name="Wisecaver J."/>
            <person name="Long T.M."/>
            <person name="Aerts A.L."/>
            <person name="Barry K."/>
            <person name="Choi C."/>
            <person name="Clum A."/>
            <person name="Coughlan A.Y."/>
            <person name="Deshpande S."/>
            <person name="Douglass A.P."/>
            <person name="Hanson S.J."/>
            <person name="Klenk H.-P."/>
            <person name="Labutti K."/>
            <person name="Lapidus A."/>
            <person name="Lindquist E."/>
            <person name="Lipzen A."/>
            <person name="Meier-Kolthoff J.P."/>
            <person name="Ohm R.A."/>
            <person name="Otillar R.P."/>
            <person name="Pangilinan J."/>
            <person name="Peng Y."/>
            <person name="Rokas A."/>
            <person name="Rosa C.A."/>
            <person name="Scheuner C."/>
            <person name="Sibirny A.A."/>
            <person name="Slot J.C."/>
            <person name="Stielow J.B."/>
            <person name="Sun H."/>
            <person name="Kurtzman C.P."/>
            <person name="Blackwell M."/>
            <person name="Grigoriev I.V."/>
            <person name="Jeffries T.W."/>
        </authorList>
    </citation>
    <scope>NUCLEOTIDE SEQUENCE [LARGE SCALE GENOMIC DNA]</scope>
    <source>
        <strain evidence="4">NRRL Y-12698</strain>
    </source>
</reference>
<dbReference type="STRING" id="984486.A0A1E3QIK2"/>
<keyword evidence="2" id="KW-0677">Repeat</keyword>
<evidence type="ECO:0000256" key="2">
    <source>
        <dbReference type="ARBA" id="ARBA00022737"/>
    </source>
</evidence>
<dbReference type="AlphaFoldDB" id="A0A1E3QIK2"/>
<name>A0A1E3QIK2_9ASCO</name>
<protein>
    <recommendedName>
        <fullName evidence="5">F-box domain-containing protein</fullName>
    </recommendedName>
</protein>
<proteinExistence type="predicted"/>
<dbReference type="InterPro" id="IPR001611">
    <property type="entry name" value="Leu-rich_rpt"/>
</dbReference>
<dbReference type="SUPFAM" id="SSF52058">
    <property type="entry name" value="L domain-like"/>
    <property type="match status" value="1"/>
</dbReference>
<dbReference type="Gene3D" id="3.80.10.10">
    <property type="entry name" value="Ribonuclease Inhibitor"/>
    <property type="match status" value="1"/>
</dbReference>
<dbReference type="OrthoDB" id="7451790at2759"/>
<dbReference type="SMART" id="SM00364">
    <property type="entry name" value="LRR_BAC"/>
    <property type="match status" value="4"/>
</dbReference>
<keyword evidence="1" id="KW-0433">Leucine-rich repeat</keyword>
<keyword evidence="4" id="KW-1185">Reference proteome</keyword>